<accession>A0A5B9E7L6</accession>
<dbReference type="KEGG" id="talb:FTW19_08795"/>
<dbReference type="EMBL" id="CP042806">
    <property type="protein sequence ID" value="QEE28078.1"/>
    <property type="molecule type" value="Genomic_DNA"/>
</dbReference>
<dbReference type="Proteomes" id="UP000321820">
    <property type="component" value="Chromosome"/>
</dbReference>
<organism evidence="1 2">
    <name type="scientific">Terriglobus albidus</name>
    <dbReference type="NCBI Taxonomy" id="1592106"/>
    <lineage>
        <taxon>Bacteria</taxon>
        <taxon>Pseudomonadati</taxon>
        <taxon>Acidobacteriota</taxon>
        <taxon>Terriglobia</taxon>
        <taxon>Terriglobales</taxon>
        <taxon>Acidobacteriaceae</taxon>
        <taxon>Terriglobus</taxon>
    </lineage>
</organism>
<sequence>MFIRRISIACIAPDGSSRPAPLAHIDSFAMRNFTNDAVFDDTLPVADGLMEAGYRVPLSRLQSSMEDWFRRKSYLKPGEVLQVTEIEAATGH</sequence>
<name>A0A5B9E7L6_9BACT</name>
<evidence type="ECO:0000313" key="2">
    <source>
        <dbReference type="Proteomes" id="UP000321820"/>
    </source>
</evidence>
<gene>
    <name evidence="1" type="ORF">FTW19_08795</name>
</gene>
<reference evidence="1 2" key="1">
    <citation type="submission" date="2019-08" db="EMBL/GenBank/DDBJ databases">
        <title>Complete genome sequence of Terriglobus albidus strain ORNL.</title>
        <authorList>
            <person name="Podar M."/>
        </authorList>
    </citation>
    <scope>NUCLEOTIDE SEQUENCE [LARGE SCALE GENOMIC DNA]</scope>
    <source>
        <strain evidence="1 2">ORNL</strain>
    </source>
</reference>
<dbReference type="RefSeq" id="WP_147647268.1">
    <property type="nucleotide sequence ID" value="NZ_CP042806.1"/>
</dbReference>
<dbReference type="OrthoDB" id="121473at2"/>
<keyword evidence="2" id="KW-1185">Reference proteome</keyword>
<proteinExistence type="predicted"/>
<evidence type="ECO:0000313" key="1">
    <source>
        <dbReference type="EMBL" id="QEE28078.1"/>
    </source>
</evidence>
<protein>
    <submittedName>
        <fullName evidence="1">Uncharacterized protein</fullName>
    </submittedName>
</protein>
<dbReference type="AlphaFoldDB" id="A0A5B9E7L6"/>